<dbReference type="SUPFAM" id="SSF55073">
    <property type="entry name" value="Nucleotide cyclase"/>
    <property type="match status" value="2"/>
</dbReference>
<feature type="compositionally biased region" description="Low complexity" evidence="1">
    <location>
        <begin position="92"/>
        <end position="113"/>
    </location>
</feature>
<comment type="caution">
    <text evidence="3">The sequence shown here is derived from an EMBL/GenBank/DDBJ whole genome shotgun (WGS) entry which is preliminary data.</text>
</comment>
<dbReference type="OrthoDB" id="551218at2759"/>
<dbReference type="InterPro" id="IPR050697">
    <property type="entry name" value="Adenylyl/Guanylyl_Cyclase_3/4"/>
</dbReference>
<dbReference type="Gene3D" id="3.30.70.1230">
    <property type="entry name" value="Nucleotide cyclase"/>
    <property type="match status" value="2"/>
</dbReference>
<feature type="region of interest" description="Disordered" evidence="1">
    <location>
        <begin position="1071"/>
        <end position="1147"/>
    </location>
</feature>
<feature type="region of interest" description="Disordered" evidence="1">
    <location>
        <begin position="78"/>
        <end position="123"/>
    </location>
</feature>
<feature type="compositionally biased region" description="Basic residues" evidence="1">
    <location>
        <begin position="28"/>
        <end position="39"/>
    </location>
</feature>
<feature type="region of interest" description="Disordered" evidence="1">
    <location>
        <begin position="331"/>
        <end position="351"/>
    </location>
</feature>
<dbReference type="PANTHER" id="PTHR43081:SF1">
    <property type="entry name" value="ADENYLATE CYCLASE, TERMINAL-DIFFERENTIATION SPECIFIC"/>
    <property type="match status" value="1"/>
</dbReference>
<evidence type="ECO:0008006" key="5">
    <source>
        <dbReference type="Google" id="ProtNLM"/>
    </source>
</evidence>
<feature type="region of interest" description="Disordered" evidence="1">
    <location>
        <begin position="400"/>
        <end position="449"/>
    </location>
</feature>
<evidence type="ECO:0000256" key="2">
    <source>
        <dbReference type="SAM" id="Phobius"/>
    </source>
</evidence>
<feature type="compositionally biased region" description="Basic residues" evidence="1">
    <location>
        <begin position="425"/>
        <end position="435"/>
    </location>
</feature>
<keyword evidence="2" id="KW-0472">Membrane</keyword>
<feature type="compositionally biased region" description="Basic residues" evidence="1">
    <location>
        <begin position="331"/>
        <end position="349"/>
    </location>
</feature>
<reference evidence="3 4" key="1">
    <citation type="journal article" date="2017" name="Mol. Biol. Evol.">
        <title>The 4-celled Tetrabaena socialis nuclear genome reveals the essential components for genetic control of cell number at the origin of multicellularity in the volvocine lineage.</title>
        <authorList>
            <person name="Featherston J."/>
            <person name="Arakaki Y."/>
            <person name="Hanschen E.R."/>
            <person name="Ferris P.J."/>
            <person name="Michod R.E."/>
            <person name="Olson B.J.S.C."/>
            <person name="Nozaki H."/>
            <person name="Durand P.M."/>
        </authorList>
    </citation>
    <scope>NUCLEOTIDE SEQUENCE [LARGE SCALE GENOMIC DNA]</scope>
    <source>
        <strain evidence="3 4">NIES-571</strain>
    </source>
</reference>
<dbReference type="Proteomes" id="UP000236333">
    <property type="component" value="Unassembled WGS sequence"/>
</dbReference>
<proteinExistence type="predicted"/>
<feature type="transmembrane region" description="Helical" evidence="2">
    <location>
        <begin position="807"/>
        <end position="830"/>
    </location>
</feature>
<feature type="compositionally biased region" description="Acidic residues" evidence="1">
    <location>
        <begin position="261"/>
        <end position="282"/>
    </location>
</feature>
<accession>A0A2J8A737</accession>
<name>A0A2J8A737_9CHLO</name>
<keyword evidence="4" id="KW-1185">Reference proteome</keyword>
<evidence type="ECO:0000256" key="1">
    <source>
        <dbReference type="SAM" id="MobiDB-lite"/>
    </source>
</evidence>
<dbReference type="AlphaFoldDB" id="A0A2J8A737"/>
<organism evidence="3 4">
    <name type="scientific">Tetrabaena socialis</name>
    <dbReference type="NCBI Taxonomy" id="47790"/>
    <lineage>
        <taxon>Eukaryota</taxon>
        <taxon>Viridiplantae</taxon>
        <taxon>Chlorophyta</taxon>
        <taxon>core chlorophytes</taxon>
        <taxon>Chlorophyceae</taxon>
        <taxon>CS clade</taxon>
        <taxon>Chlamydomonadales</taxon>
        <taxon>Tetrabaenaceae</taxon>
        <taxon>Tetrabaena</taxon>
    </lineage>
</organism>
<feature type="compositionally biased region" description="Polar residues" evidence="1">
    <location>
        <begin position="78"/>
        <end position="91"/>
    </location>
</feature>
<feature type="region of interest" description="Disordered" evidence="1">
    <location>
        <begin position="27"/>
        <end position="60"/>
    </location>
</feature>
<feature type="region of interest" description="Disordered" evidence="1">
    <location>
        <begin position="495"/>
        <end position="530"/>
    </location>
</feature>
<dbReference type="EMBL" id="PGGS01000134">
    <property type="protein sequence ID" value="PNH08339.1"/>
    <property type="molecule type" value="Genomic_DNA"/>
</dbReference>
<feature type="compositionally biased region" description="Low complexity" evidence="1">
    <location>
        <begin position="294"/>
        <end position="311"/>
    </location>
</feature>
<evidence type="ECO:0000313" key="4">
    <source>
        <dbReference type="Proteomes" id="UP000236333"/>
    </source>
</evidence>
<feature type="compositionally biased region" description="Low complexity" evidence="1">
    <location>
        <begin position="1123"/>
        <end position="1134"/>
    </location>
</feature>
<feature type="compositionally biased region" description="Gly residues" evidence="1">
    <location>
        <begin position="47"/>
        <end position="56"/>
    </location>
</feature>
<feature type="region of interest" description="Disordered" evidence="1">
    <location>
        <begin position="261"/>
        <end position="313"/>
    </location>
</feature>
<sequence length="1147" mass="115397">MQLLHLVSFTKQPTAKVALEPALARAWAPRRGRRPPKAARQHDGSHHGGSGGGGEAEAGAGAEAGHCLATFSAGSSHSAATLQGTPQPSQTARSPAGGAAAGAPSPAPAAVSPRQQGPAGGAEAEALEAFWATTPELSQRLVLVPPPRLPPGSETVYGTDVYGAPVGRLTYVAVRVSAVAALLEWDERVAWEALRLLQRLAAAGLRRVGGGYMSSPQPGHLYAAFTCAAAAVRWAEGLRLELLAAPWSQELLSHELCEPVEVVEESGEDDEEVEETEEDGALPDDSPMRRRSSRMQSAPTSTRGRTRTASGLHRGATAHNLFSSLLHLHSHHNHQHNHQHNGHNGHTHTSHQLAAGSLLDMFHHYAVQSPQHPAVHHHQLPHGAAAGGLAAWISSRLDRHAVHAPPGGGGSPSPGTSTLGSPLNHRPHHANHHFFNRQPPIAGGSPPSTPFAPAAAAAMWAAATTAEAEAAGAAAAAEHAGGTAAIGTSTSASAAPGLVHSPSTGSFPHMPSRLGLMHRSTAGGISPHPNRLASAASAPYGNVSTPYGNVSGSAAELAVVSVPSASAEVAAMEAEAGGGSATLLRLGDMGPPLAGGEAAPPSMPPLMPALTFADSGGVAAVAAAALAAAEAAGEAEAGGDAAGAEGAALLAIGTQPSLVLQVELLSGILAGLASGRIVADGGSDSTASWRQGRRAVSACGSDGDGAEGCHHRPAVAAATERRGTQEAAAAAAQEAAAVAVQFAAPGGAVLLSVAIAEAQARAAAYYIPHLYRDRYLASLSTATAASSGAAPPPAAGAARQGRSQTAVVAAVVCSVGGGALVAAALVLLLLGRRGRWLRRGLDRRLRLRRCSQSWLSVSHDGKVKAPGVGPGTALVVTDIQSSTRLWESLPADVMSEAVHLHHACIRRLVVDHQGYESATEDHTHAVGYSGKAVRRALRLAGVAVSGQVLCDAVTCQEALAAQHAESTAAAAAAAAAAAGAAAAAQVNFLVSADRDGESLLGSGSCVPPGAVAAAAQGEGGKSELAAGGTGGGGGSGGSSDTVMSFAPLYGAADRRKKWRDVVFACSLIRPLRSGSDQPPQAHTMPPAGTPPPHLHGQHPAPAPRLPSSHALFPPAGRQPGPLATDAASPAAAAAVKREEWAATSPPP</sequence>
<feature type="compositionally biased region" description="Low complexity" evidence="1">
    <location>
        <begin position="413"/>
        <end position="423"/>
    </location>
</feature>
<evidence type="ECO:0000313" key="3">
    <source>
        <dbReference type="EMBL" id="PNH08339.1"/>
    </source>
</evidence>
<dbReference type="InterPro" id="IPR029787">
    <property type="entry name" value="Nucleotide_cyclase"/>
</dbReference>
<keyword evidence="2" id="KW-0812">Transmembrane</keyword>
<gene>
    <name evidence="3" type="ORF">TSOC_005064</name>
</gene>
<dbReference type="PANTHER" id="PTHR43081">
    <property type="entry name" value="ADENYLATE CYCLASE, TERMINAL-DIFFERENTIATION SPECIFIC-RELATED"/>
    <property type="match status" value="1"/>
</dbReference>
<keyword evidence="2" id="KW-1133">Transmembrane helix</keyword>
<protein>
    <recommendedName>
        <fullName evidence="5">Guanylate cyclase domain-containing protein</fullName>
    </recommendedName>
</protein>